<dbReference type="EMBL" id="CADCWL010000158">
    <property type="protein sequence ID" value="CAA9573444.1"/>
    <property type="molecule type" value="Genomic_DNA"/>
</dbReference>
<feature type="compositionally biased region" description="Low complexity" evidence="1">
    <location>
        <begin position="59"/>
        <end position="70"/>
    </location>
</feature>
<feature type="non-terminal residue" evidence="2">
    <location>
        <position position="151"/>
    </location>
</feature>
<protein>
    <submittedName>
        <fullName evidence="2">Uncharacterized protein</fullName>
    </submittedName>
</protein>
<feature type="region of interest" description="Disordered" evidence="1">
    <location>
        <begin position="1"/>
        <end position="151"/>
    </location>
</feature>
<feature type="compositionally biased region" description="Low complexity" evidence="1">
    <location>
        <begin position="92"/>
        <end position="114"/>
    </location>
</feature>
<dbReference type="AlphaFoldDB" id="A0A6J4VDY0"/>
<name>A0A6J4VDY0_9BACT</name>
<reference evidence="2" key="1">
    <citation type="submission" date="2020-02" db="EMBL/GenBank/DDBJ databases">
        <authorList>
            <person name="Meier V. D."/>
        </authorList>
    </citation>
    <scope>NUCLEOTIDE SEQUENCE</scope>
    <source>
        <strain evidence="2">AVDCRST_MAG19</strain>
    </source>
</reference>
<evidence type="ECO:0000256" key="1">
    <source>
        <dbReference type="SAM" id="MobiDB-lite"/>
    </source>
</evidence>
<evidence type="ECO:0000313" key="2">
    <source>
        <dbReference type="EMBL" id="CAA9573444.1"/>
    </source>
</evidence>
<sequence>DDPRDRDAAGTGSSAVAGHPPPRPGDARPGCHGRLLSRGARDGGAARRRRWRPGPPSPSGRCRWSPTPLLGDDRGRDLRRAVGTGPVRARRAPTPGAAAPERGGAARAPHPAACGWGGGQRRRPHRPGPRGPLPRQQRHDVGGHVLGGRIV</sequence>
<feature type="non-terminal residue" evidence="2">
    <location>
        <position position="1"/>
    </location>
</feature>
<feature type="compositionally biased region" description="Basic and acidic residues" evidence="1">
    <location>
        <begin position="71"/>
        <end position="80"/>
    </location>
</feature>
<proteinExistence type="predicted"/>
<gene>
    <name evidence="2" type="ORF">AVDCRST_MAG19-3051</name>
</gene>
<organism evidence="2">
    <name type="scientific">uncultured Thermomicrobiales bacterium</name>
    <dbReference type="NCBI Taxonomy" id="1645740"/>
    <lineage>
        <taxon>Bacteria</taxon>
        <taxon>Pseudomonadati</taxon>
        <taxon>Thermomicrobiota</taxon>
        <taxon>Thermomicrobia</taxon>
        <taxon>Thermomicrobiales</taxon>
        <taxon>environmental samples</taxon>
    </lineage>
</organism>
<accession>A0A6J4VDY0</accession>